<sequence length="226" mass="22472">MKLGIKHALALAAVAACTAASAGVVTFEGLDPSIYGGGDAFSSGGASLTVLGSGFNGAIVNGSDVNTCTTAACPTGNGSNYFAGLNDGGLNVAGGGGITLRSLDFGFIAPLPVPGLTGFGRLVLEGIFADGSVYNVSEEFSGADASGNFGFSHWNVGAGFGNNRFASVNVFACLYTTSGSCVNPAGNQAQFAVDNLDYVIPEPGSLALVGLSLAGLAAVRRRRQSV</sequence>
<keyword evidence="4" id="KW-1185">Reference proteome</keyword>
<dbReference type="PROSITE" id="PS51257">
    <property type="entry name" value="PROKAR_LIPOPROTEIN"/>
    <property type="match status" value="1"/>
</dbReference>
<feature type="signal peptide" evidence="1">
    <location>
        <begin position="1"/>
        <end position="22"/>
    </location>
</feature>
<name>A0ABU3PFP5_9BURK</name>
<accession>A0ABU3PFP5</accession>
<gene>
    <name evidence="3" type="ORF">RQP53_16675</name>
</gene>
<proteinExistence type="predicted"/>
<comment type="caution">
    <text evidence="3">The sequence shown here is derived from an EMBL/GenBank/DDBJ whole genome shotgun (WGS) entry which is preliminary data.</text>
</comment>
<evidence type="ECO:0000259" key="2">
    <source>
        <dbReference type="Pfam" id="PF07589"/>
    </source>
</evidence>
<feature type="chain" id="PRO_5046315166" evidence="1">
    <location>
        <begin position="23"/>
        <end position="226"/>
    </location>
</feature>
<dbReference type="Proteomes" id="UP001246372">
    <property type="component" value="Unassembled WGS sequence"/>
</dbReference>
<dbReference type="NCBIfam" id="TIGR02595">
    <property type="entry name" value="PEP_CTERM"/>
    <property type="match status" value="1"/>
</dbReference>
<dbReference type="NCBIfam" id="NF038120">
    <property type="entry name" value="PEP_CTERM_QFxxD"/>
    <property type="match status" value="1"/>
</dbReference>
<organism evidence="3 4">
    <name type="scientific">Roseateles aquae</name>
    <dbReference type="NCBI Taxonomy" id="3077235"/>
    <lineage>
        <taxon>Bacteria</taxon>
        <taxon>Pseudomonadati</taxon>
        <taxon>Pseudomonadota</taxon>
        <taxon>Betaproteobacteria</taxon>
        <taxon>Burkholderiales</taxon>
        <taxon>Sphaerotilaceae</taxon>
        <taxon>Roseateles</taxon>
    </lineage>
</organism>
<dbReference type="EMBL" id="JAVXZY010000007">
    <property type="protein sequence ID" value="MDT9000913.1"/>
    <property type="molecule type" value="Genomic_DNA"/>
</dbReference>
<dbReference type="InterPro" id="IPR013424">
    <property type="entry name" value="Ice-binding_C"/>
</dbReference>
<keyword evidence="1" id="KW-0732">Signal</keyword>
<evidence type="ECO:0000313" key="3">
    <source>
        <dbReference type="EMBL" id="MDT9000913.1"/>
    </source>
</evidence>
<evidence type="ECO:0000313" key="4">
    <source>
        <dbReference type="Proteomes" id="UP001246372"/>
    </source>
</evidence>
<feature type="domain" description="Ice-binding protein C-terminal" evidence="2">
    <location>
        <begin position="200"/>
        <end position="222"/>
    </location>
</feature>
<reference evidence="3" key="1">
    <citation type="submission" date="2023-09" db="EMBL/GenBank/DDBJ databases">
        <title>Paucibacter sp. APW11 Genome sequencing and assembly.</title>
        <authorList>
            <person name="Kim I."/>
        </authorList>
    </citation>
    <scope>NUCLEOTIDE SEQUENCE</scope>
    <source>
        <strain evidence="3">APW11</strain>
    </source>
</reference>
<evidence type="ECO:0000256" key="1">
    <source>
        <dbReference type="SAM" id="SignalP"/>
    </source>
</evidence>
<dbReference type="Pfam" id="PF07589">
    <property type="entry name" value="PEP-CTERM"/>
    <property type="match status" value="1"/>
</dbReference>
<protein>
    <submittedName>
        <fullName evidence="3">NF038120 family PEP-CTERM protein</fullName>
    </submittedName>
</protein>
<dbReference type="RefSeq" id="WP_315651800.1">
    <property type="nucleotide sequence ID" value="NZ_JAVXZY010000007.1"/>
</dbReference>